<protein>
    <submittedName>
        <fullName evidence="1">Uncharacterized protein</fullName>
    </submittedName>
</protein>
<sequence length="162" mass="17397">MLAPAAIDHVHDAKTLADDESAAEQVLDLFGRGIGGHVEILGAQAQQQIAHGAADDVGLEARLLEGAHHVAGPFVYEFRIDAMHLDRHIHALAEAALAASAGAAGFLAQQFVDEGFDHGFWGNRSRMRQPFCWASARRRWSGLVATGCCTFSRSGTSFMESL</sequence>
<comment type="caution">
    <text evidence="1">The sequence shown here is derived from an EMBL/GenBank/DDBJ whole genome shotgun (WGS) entry which is preliminary data.</text>
</comment>
<organism evidence="1">
    <name type="scientific">bioreactor metagenome</name>
    <dbReference type="NCBI Taxonomy" id="1076179"/>
    <lineage>
        <taxon>unclassified sequences</taxon>
        <taxon>metagenomes</taxon>
        <taxon>ecological metagenomes</taxon>
    </lineage>
</organism>
<dbReference type="AlphaFoldDB" id="A0A645CQ91"/>
<evidence type="ECO:0000313" key="1">
    <source>
        <dbReference type="EMBL" id="MPM79069.1"/>
    </source>
</evidence>
<name>A0A645CQ91_9ZZZZ</name>
<proteinExistence type="predicted"/>
<dbReference type="EMBL" id="VSSQ01029090">
    <property type="protein sequence ID" value="MPM79069.1"/>
    <property type="molecule type" value="Genomic_DNA"/>
</dbReference>
<reference evidence="1" key="1">
    <citation type="submission" date="2019-08" db="EMBL/GenBank/DDBJ databases">
        <authorList>
            <person name="Kucharzyk K."/>
            <person name="Murdoch R.W."/>
            <person name="Higgins S."/>
            <person name="Loffler F."/>
        </authorList>
    </citation>
    <scope>NUCLEOTIDE SEQUENCE</scope>
</reference>
<accession>A0A645CQ91</accession>
<gene>
    <name evidence="1" type="ORF">SDC9_126100</name>
</gene>